<keyword evidence="3" id="KW-1185">Reference proteome</keyword>
<gene>
    <name evidence="2" type="ORF">AACH06_23670</name>
</gene>
<comment type="caution">
    <text evidence="2">The sequence shown here is derived from an EMBL/GenBank/DDBJ whole genome shotgun (WGS) entry which is preliminary data.</text>
</comment>
<reference evidence="2 3" key="1">
    <citation type="submission" date="2024-04" db="EMBL/GenBank/DDBJ databases">
        <title>Novel species of the genus Ideonella isolated from streams.</title>
        <authorList>
            <person name="Lu H."/>
        </authorList>
    </citation>
    <scope>NUCLEOTIDE SEQUENCE [LARGE SCALE GENOMIC DNA]</scope>
    <source>
        <strain evidence="2 3">DXS29W</strain>
    </source>
</reference>
<dbReference type="InterPro" id="IPR025295">
    <property type="entry name" value="eCIS_core_dom"/>
</dbReference>
<protein>
    <submittedName>
        <fullName evidence="2">DUF4157 domain-containing protein</fullName>
    </submittedName>
</protein>
<dbReference type="Pfam" id="PF13699">
    <property type="entry name" value="eCIS_core"/>
    <property type="match status" value="1"/>
</dbReference>
<dbReference type="Proteomes" id="UP001371218">
    <property type="component" value="Unassembled WGS sequence"/>
</dbReference>
<dbReference type="RefSeq" id="WP_341428255.1">
    <property type="nucleotide sequence ID" value="NZ_JBBUTG010000021.1"/>
</dbReference>
<sequence>MASRLHIILDGTDMNQRLAASADTTVASSGPMRLQCKCACGNHATGGECEPCKKRAIQRKATHGNRLTDDARSLIEETLGNGGRPLDEQTRHRMERHFGEDFSGVRIHSGAAASKSARAVNALAYTVGTHVVFDSGRYAPHSESGRGLLAHELTHVVQQRSMGRQTQRFELGAQEDALEREADRNAAAITRSPTPDIAVRHRAGEPRLSRASAGAPDAADLTRELGHVPRSGLQFIPDTVRDTAVGPPEVRGGLLSSGGPQLKVIVGENLTLRTMAVELLPLWITATPFTPPGAASPLPLDIITADELARGLLVYNQTYLPVPSMTRWRAGLRFPLPVRLDEATNTGILHPLNIRALASAFDAAWEPLLDQRATATGVPSAATVAADATAFLSSTPDALGRGIALGARAVTNATAELPFIREVFGQLAASGFDVALAFMDNLVNREIDLLAAQTSGAGILAIIRTALAAAPAAPSAAQQASLTRANLMLTRVAGVAASAGPTAMRSRAEKTVSIDTVKLDGSSRDPSSDVAVANGIYAQCNVRLVHAGNHTATAAETAAWIGADRVAATGTCGSASADERQLMTGATARFGLASRLRAFYVQDIGSHARAESYPPYCATGGASVIRNMLKITNNSNGRTLAHEAGHVLLNSGNHPGDLRRTMGPAGGPPQGETFTDTECSTIYTNA</sequence>
<evidence type="ECO:0000313" key="3">
    <source>
        <dbReference type="Proteomes" id="UP001371218"/>
    </source>
</evidence>
<evidence type="ECO:0000313" key="2">
    <source>
        <dbReference type="EMBL" id="MEK8033834.1"/>
    </source>
</evidence>
<dbReference type="EMBL" id="JBBUTG010000021">
    <property type="protein sequence ID" value="MEK8033834.1"/>
    <property type="molecule type" value="Genomic_DNA"/>
</dbReference>
<name>A0ABU9BV51_9BURK</name>
<organism evidence="2 3">
    <name type="scientific">Ideonella lacteola</name>
    <dbReference type="NCBI Taxonomy" id="2984193"/>
    <lineage>
        <taxon>Bacteria</taxon>
        <taxon>Pseudomonadati</taxon>
        <taxon>Pseudomonadota</taxon>
        <taxon>Betaproteobacteria</taxon>
        <taxon>Burkholderiales</taxon>
        <taxon>Sphaerotilaceae</taxon>
        <taxon>Ideonella</taxon>
    </lineage>
</organism>
<proteinExistence type="predicted"/>
<feature type="domain" description="eCIS core" evidence="1">
    <location>
        <begin position="85"/>
        <end position="161"/>
    </location>
</feature>
<evidence type="ECO:0000259" key="1">
    <source>
        <dbReference type="Pfam" id="PF13699"/>
    </source>
</evidence>
<accession>A0ABU9BV51</accession>